<dbReference type="Proteomes" id="UP000271925">
    <property type="component" value="Unassembled WGS sequence"/>
</dbReference>
<dbReference type="EMBL" id="RQJO01000008">
    <property type="protein sequence ID" value="RRB04898.1"/>
    <property type="molecule type" value="Genomic_DNA"/>
</dbReference>
<protein>
    <recommendedName>
        <fullName evidence="3">Lipocalin-like domain-containing protein</fullName>
    </recommendedName>
</protein>
<reference evidence="1 2" key="1">
    <citation type="submission" date="2018-11" db="EMBL/GenBank/DDBJ databases">
        <authorList>
            <person name="Zhou Z."/>
            <person name="Wang G."/>
        </authorList>
    </citation>
    <scope>NUCLEOTIDE SEQUENCE [LARGE SCALE GENOMIC DNA]</scope>
    <source>
        <strain evidence="1 2">KCTC52004</strain>
    </source>
</reference>
<proteinExistence type="predicted"/>
<keyword evidence="2" id="KW-1185">Reference proteome</keyword>
<evidence type="ECO:0000313" key="1">
    <source>
        <dbReference type="EMBL" id="RRB04898.1"/>
    </source>
</evidence>
<dbReference type="AlphaFoldDB" id="A0A3P1BUW3"/>
<name>A0A3P1BUW3_9BACT</name>
<sequence length="144" mass="15884">MKKRIVIMMLALAGCQPKPVKPITDLITRVWKANTVKEADILVYTLGATGNLKPGYTNYRLDLSQSDKATLKDIDGRLVSGTWTVSTDNKRLILDNLNPKPTSTGGIIEFYILATPDGSTFNLQRTAESRKTGNTVNQYALIPE</sequence>
<dbReference type="PROSITE" id="PS51257">
    <property type="entry name" value="PROKAR_LIPOPROTEIN"/>
    <property type="match status" value="1"/>
</dbReference>
<evidence type="ECO:0000313" key="2">
    <source>
        <dbReference type="Proteomes" id="UP000271925"/>
    </source>
</evidence>
<dbReference type="OrthoDB" id="960353at2"/>
<organism evidence="1 2">
    <name type="scientific">Larkinella rosea</name>
    <dbReference type="NCBI Taxonomy" id="2025312"/>
    <lineage>
        <taxon>Bacteria</taxon>
        <taxon>Pseudomonadati</taxon>
        <taxon>Bacteroidota</taxon>
        <taxon>Cytophagia</taxon>
        <taxon>Cytophagales</taxon>
        <taxon>Spirosomataceae</taxon>
        <taxon>Larkinella</taxon>
    </lineage>
</organism>
<dbReference type="RefSeq" id="WP_124876008.1">
    <property type="nucleotide sequence ID" value="NZ_RQJO01000008.1"/>
</dbReference>
<accession>A0A3P1BUW3</accession>
<gene>
    <name evidence="1" type="ORF">EHT25_15685</name>
</gene>
<comment type="caution">
    <text evidence="1">The sequence shown here is derived from an EMBL/GenBank/DDBJ whole genome shotgun (WGS) entry which is preliminary data.</text>
</comment>
<evidence type="ECO:0008006" key="3">
    <source>
        <dbReference type="Google" id="ProtNLM"/>
    </source>
</evidence>